<organism evidence="2 3">
    <name type="scientific">Ramlibacter lithotrophicus</name>
    <dbReference type="NCBI Taxonomy" id="2606681"/>
    <lineage>
        <taxon>Bacteria</taxon>
        <taxon>Pseudomonadati</taxon>
        <taxon>Pseudomonadota</taxon>
        <taxon>Betaproteobacteria</taxon>
        <taxon>Burkholderiales</taxon>
        <taxon>Comamonadaceae</taxon>
        <taxon>Ramlibacter</taxon>
    </lineage>
</organism>
<evidence type="ECO:0000313" key="2">
    <source>
        <dbReference type="EMBL" id="NKE64835.1"/>
    </source>
</evidence>
<evidence type="ECO:0000313" key="3">
    <source>
        <dbReference type="Proteomes" id="UP000521868"/>
    </source>
</evidence>
<dbReference type="Proteomes" id="UP000521868">
    <property type="component" value="Unassembled WGS sequence"/>
</dbReference>
<keyword evidence="1" id="KW-0812">Transmembrane</keyword>
<gene>
    <name evidence="2" type="ORF">RAMLITH_03295</name>
</gene>
<sequence length="100" mass="10595">MLFVTKPLSTSTPGVAEDARRATAQALEKAGELAADTGRKVRAGLEDASATAQYQLDRYGRLSRRFVADRPLASALIAAAAGAAVVAVALALLRKRHDRY</sequence>
<protein>
    <submittedName>
        <fullName evidence="2">Uncharacterized protein</fullName>
    </submittedName>
</protein>
<dbReference type="AlphaFoldDB" id="A0A7X6DCT7"/>
<dbReference type="EMBL" id="VTOX01000001">
    <property type="protein sequence ID" value="NKE64835.1"/>
    <property type="molecule type" value="Genomic_DNA"/>
</dbReference>
<keyword evidence="3" id="KW-1185">Reference proteome</keyword>
<reference evidence="2 3" key="1">
    <citation type="journal article" date="2020" name="Nature">
        <title>Bacterial chemolithoautotrophy via manganese oxidation.</title>
        <authorList>
            <person name="Yu H."/>
            <person name="Leadbetter J.R."/>
        </authorList>
    </citation>
    <scope>NUCLEOTIDE SEQUENCE [LARGE SCALE GENOMIC DNA]</scope>
    <source>
        <strain evidence="2 3">RBP-1</strain>
    </source>
</reference>
<keyword evidence="1" id="KW-1133">Transmembrane helix</keyword>
<name>A0A7X6DCT7_9BURK</name>
<proteinExistence type="predicted"/>
<comment type="caution">
    <text evidence="2">The sequence shown here is derived from an EMBL/GenBank/DDBJ whole genome shotgun (WGS) entry which is preliminary data.</text>
</comment>
<dbReference type="RefSeq" id="WP_168105889.1">
    <property type="nucleotide sequence ID" value="NZ_VTOX01000001.1"/>
</dbReference>
<evidence type="ECO:0000256" key="1">
    <source>
        <dbReference type="SAM" id="Phobius"/>
    </source>
</evidence>
<feature type="transmembrane region" description="Helical" evidence="1">
    <location>
        <begin position="72"/>
        <end position="93"/>
    </location>
</feature>
<accession>A0A7X6DCT7</accession>
<keyword evidence="1" id="KW-0472">Membrane</keyword>